<evidence type="ECO:0000313" key="2">
    <source>
        <dbReference type="EMBL" id="ACZ22536.1"/>
    </source>
</evidence>
<protein>
    <submittedName>
        <fullName evidence="2">Uncharacterized protein</fullName>
    </submittedName>
</protein>
<proteinExistence type="predicted"/>
<evidence type="ECO:0000256" key="1">
    <source>
        <dbReference type="SAM" id="MobiDB-lite"/>
    </source>
</evidence>
<sequence length="184" mass="18761">MALALPAALGIAGCTGQQTADPQAGTAGRGQTLAELTSSLDDIEGLTFSDVGGSEPNVKGNTGFTVRVALDPTYELVDPAALVDFLVEAAWSVDDGPMPNTTIEIAYLGVPGDDVDLGAAAQQSGWLAPEARTRQVAPNGYSMATVPVADYAVDQGVPETVDRLGPWPGEAPAVPGGLTAPREE</sequence>
<dbReference type="HOGENOM" id="CLU_1467227_0_0_11"/>
<evidence type="ECO:0000313" key="3">
    <source>
        <dbReference type="Proteomes" id="UP000000322"/>
    </source>
</evidence>
<dbReference type="STRING" id="446469.Sked_26320"/>
<dbReference type="Proteomes" id="UP000000322">
    <property type="component" value="Chromosome"/>
</dbReference>
<keyword evidence="3" id="KW-1185">Reference proteome</keyword>
<dbReference type="eggNOG" id="ENOG502ZDAU">
    <property type="taxonomic scope" value="Bacteria"/>
</dbReference>
<name>D1BKQ9_SANKS</name>
<dbReference type="KEGG" id="ske:Sked_26320"/>
<dbReference type="AlphaFoldDB" id="D1BKQ9"/>
<reference evidence="2 3" key="1">
    <citation type="journal article" date="2009" name="Stand. Genomic Sci.">
        <title>Complete genome sequence of Sanguibacter keddieii type strain (ST-74).</title>
        <authorList>
            <person name="Ivanova N."/>
            <person name="Sikorski J."/>
            <person name="Sims D."/>
            <person name="Brettin T."/>
            <person name="Detter J.C."/>
            <person name="Han C."/>
            <person name="Lapidus A."/>
            <person name="Copeland A."/>
            <person name="Glavina Del Rio T."/>
            <person name="Nolan M."/>
            <person name="Chen F."/>
            <person name="Lucas S."/>
            <person name="Tice H."/>
            <person name="Cheng J.F."/>
            <person name="Bruce D."/>
            <person name="Goodwin L."/>
            <person name="Pitluck S."/>
            <person name="Pati A."/>
            <person name="Mavromatis K."/>
            <person name="Chen A."/>
            <person name="Palaniappan K."/>
            <person name="D'haeseleer P."/>
            <person name="Chain P."/>
            <person name="Bristow J."/>
            <person name="Eisen J.A."/>
            <person name="Markowitz V."/>
            <person name="Hugenholtz P."/>
            <person name="Goker M."/>
            <person name="Pukall R."/>
            <person name="Klenk H.P."/>
            <person name="Kyrpides N.C."/>
        </authorList>
    </citation>
    <scope>NUCLEOTIDE SEQUENCE [LARGE SCALE GENOMIC DNA]</scope>
    <source>
        <strain evidence="3">ATCC 51767 / DSM 10542 / NCFB 3025 / ST-74</strain>
    </source>
</reference>
<organism evidence="2 3">
    <name type="scientific">Sanguibacter keddieii (strain ATCC 51767 / DSM 10542 / NCFB 3025 / ST-74)</name>
    <dbReference type="NCBI Taxonomy" id="446469"/>
    <lineage>
        <taxon>Bacteria</taxon>
        <taxon>Bacillati</taxon>
        <taxon>Actinomycetota</taxon>
        <taxon>Actinomycetes</taxon>
        <taxon>Micrococcales</taxon>
        <taxon>Sanguibacteraceae</taxon>
        <taxon>Sanguibacter</taxon>
    </lineage>
</organism>
<gene>
    <name evidence="2" type="ordered locus">Sked_26320</name>
</gene>
<dbReference type="EMBL" id="CP001819">
    <property type="protein sequence ID" value="ACZ22536.1"/>
    <property type="molecule type" value="Genomic_DNA"/>
</dbReference>
<feature type="region of interest" description="Disordered" evidence="1">
    <location>
        <begin position="163"/>
        <end position="184"/>
    </location>
</feature>
<accession>D1BKQ9</accession>